<dbReference type="Pfam" id="PF07291">
    <property type="entry name" value="MauE"/>
    <property type="match status" value="1"/>
</dbReference>
<keyword evidence="4 5" id="KW-0472">Membrane</keyword>
<feature type="transmembrane region" description="Helical" evidence="5">
    <location>
        <begin position="48"/>
        <end position="71"/>
    </location>
</feature>
<dbReference type="GO" id="GO:0030416">
    <property type="term" value="P:methylamine metabolic process"/>
    <property type="evidence" value="ECO:0007669"/>
    <property type="project" value="InterPro"/>
</dbReference>
<organism evidence="7 8">
    <name type="scientific">Sphingobacterium siyangense</name>
    <dbReference type="NCBI Taxonomy" id="459529"/>
    <lineage>
        <taxon>Bacteria</taxon>
        <taxon>Pseudomonadati</taxon>
        <taxon>Bacteroidota</taxon>
        <taxon>Sphingobacteriia</taxon>
        <taxon>Sphingobacteriales</taxon>
        <taxon>Sphingobacteriaceae</taxon>
        <taxon>Sphingobacterium</taxon>
    </lineage>
</organism>
<accession>A0A420FVZ8</accession>
<feature type="domain" description="Methylamine utilisation protein MauE" evidence="6">
    <location>
        <begin position="10"/>
        <end position="135"/>
    </location>
</feature>
<comment type="caution">
    <text evidence="7">The sequence shown here is derived from an EMBL/GenBank/DDBJ whole genome shotgun (WGS) entry which is preliminary data.</text>
</comment>
<feature type="transmembrane region" description="Helical" evidence="5">
    <location>
        <begin position="12"/>
        <end position="28"/>
    </location>
</feature>
<sequence>MIVVNFIGKHFVKIVSILLALLFMYAAANKLLDFENFQVQLAQSPLLSAYAGIISYGIITIELIVAVMLCLSDSRQVGLYASLGLMSAFTIYIYLILNYSDFIPCSCGGILEKLGWTEHLIFNICFVVLSALGIFVLVRKNKGKTWNAILLSISTVIVSCLVVIILFISSENIIKKENNFTRRFLQHPIFDDKMVNLSVNSYYFAGIADGNIYLGNPTTPLFLAKIDTGFQKLTRVKITLDKKNYPFRNIQLQVKSPYYYLFDGNVPIIYRGKLNDSLAHTISYGDAFFNQLSVLDSMKFVLRTQKRADKQYSIASLDLNRNPKLELKPAVLEKQIDGVFDVDGMLGVEAGADKVVYTYYYRNEYIVMDNNLNIRKRLNTIDTTKNANISVTKLSDGRKKMNAPSFSVNIGFALLGDLILNRSNLKGKHEPAGSWKTSSIIDVYRTDEQRYIGSFYIRNKNGNAMSAMISDGIYLYVLVDNELQRYRIRKDAFK</sequence>
<evidence type="ECO:0000256" key="5">
    <source>
        <dbReference type="SAM" id="Phobius"/>
    </source>
</evidence>
<evidence type="ECO:0000313" key="8">
    <source>
        <dbReference type="Proteomes" id="UP000286402"/>
    </source>
</evidence>
<evidence type="ECO:0000313" key="7">
    <source>
        <dbReference type="EMBL" id="RKF37125.1"/>
    </source>
</evidence>
<dbReference type="AlphaFoldDB" id="A0A420FVZ8"/>
<dbReference type="InterPro" id="IPR009908">
    <property type="entry name" value="Methylamine_util_MauE"/>
</dbReference>
<feature type="transmembrane region" description="Helical" evidence="5">
    <location>
        <begin position="145"/>
        <end position="168"/>
    </location>
</feature>
<comment type="subcellular location">
    <subcellularLocation>
        <location evidence="1">Membrane</location>
        <topology evidence="1">Multi-pass membrane protein</topology>
    </subcellularLocation>
</comment>
<dbReference type="Proteomes" id="UP000286402">
    <property type="component" value="Unassembled WGS sequence"/>
</dbReference>
<gene>
    <name evidence="7" type="ORF">BCY89_05595</name>
</gene>
<evidence type="ECO:0000256" key="2">
    <source>
        <dbReference type="ARBA" id="ARBA00022692"/>
    </source>
</evidence>
<protein>
    <submittedName>
        <fullName evidence="7">Tellurium resistance protein TerC</fullName>
    </submittedName>
</protein>
<evidence type="ECO:0000259" key="6">
    <source>
        <dbReference type="Pfam" id="PF07291"/>
    </source>
</evidence>
<evidence type="ECO:0000256" key="1">
    <source>
        <dbReference type="ARBA" id="ARBA00004141"/>
    </source>
</evidence>
<keyword evidence="2 5" id="KW-0812">Transmembrane</keyword>
<keyword evidence="8" id="KW-1185">Reference proteome</keyword>
<feature type="transmembrane region" description="Helical" evidence="5">
    <location>
        <begin position="120"/>
        <end position="138"/>
    </location>
</feature>
<dbReference type="EMBL" id="MCAQ01000012">
    <property type="protein sequence ID" value="RKF37125.1"/>
    <property type="molecule type" value="Genomic_DNA"/>
</dbReference>
<evidence type="ECO:0000256" key="3">
    <source>
        <dbReference type="ARBA" id="ARBA00022989"/>
    </source>
</evidence>
<evidence type="ECO:0000256" key="4">
    <source>
        <dbReference type="ARBA" id="ARBA00023136"/>
    </source>
</evidence>
<dbReference type="RefSeq" id="WP_220699603.1">
    <property type="nucleotide sequence ID" value="NZ_MCAQ01000012.1"/>
</dbReference>
<reference evidence="7 8" key="1">
    <citation type="submission" date="2016-07" db="EMBL/GenBank/DDBJ databases">
        <title>Genome analysis of Sphingobacterium siyangense T12B17.</title>
        <authorList>
            <person name="Xu D."/>
            <person name="Su Y."/>
            <person name="Zheng S."/>
        </authorList>
    </citation>
    <scope>NUCLEOTIDE SEQUENCE [LARGE SCALE GENOMIC DNA]</scope>
    <source>
        <strain evidence="7 8">T12B17</strain>
    </source>
</reference>
<name>A0A420FVZ8_9SPHI</name>
<keyword evidence="3 5" id="KW-1133">Transmembrane helix</keyword>
<dbReference type="GO" id="GO:0016020">
    <property type="term" value="C:membrane"/>
    <property type="evidence" value="ECO:0007669"/>
    <property type="project" value="UniProtKB-SubCell"/>
</dbReference>
<proteinExistence type="predicted"/>
<feature type="transmembrane region" description="Helical" evidence="5">
    <location>
        <begin position="78"/>
        <end position="100"/>
    </location>
</feature>